<dbReference type="InterPro" id="IPR014748">
    <property type="entry name" value="Enoyl-CoA_hydra_C"/>
</dbReference>
<evidence type="ECO:0000256" key="1">
    <source>
        <dbReference type="ARBA" id="ARBA00005005"/>
    </source>
</evidence>
<organism evidence="7 8">
    <name type="scientific">Spongiibacter thalassae</name>
    <dbReference type="NCBI Taxonomy" id="2721624"/>
    <lineage>
        <taxon>Bacteria</taxon>
        <taxon>Pseudomonadati</taxon>
        <taxon>Pseudomonadota</taxon>
        <taxon>Gammaproteobacteria</taxon>
        <taxon>Cellvibrionales</taxon>
        <taxon>Spongiibacteraceae</taxon>
        <taxon>Spongiibacter</taxon>
    </lineage>
</organism>
<evidence type="ECO:0000256" key="6">
    <source>
        <dbReference type="RuleBase" id="RU003707"/>
    </source>
</evidence>
<reference evidence="7 8" key="1">
    <citation type="submission" date="2020-04" db="EMBL/GenBank/DDBJ databases">
        <authorList>
            <person name="Yoon J."/>
        </authorList>
    </citation>
    <scope>NUCLEOTIDE SEQUENCE [LARGE SCALE GENOMIC DNA]</scope>
    <source>
        <strain evidence="7 8">KMU-166</strain>
    </source>
</reference>
<evidence type="ECO:0000313" key="8">
    <source>
        <dbReference type="Proteomes" id="UP000765845"/>
    </source>
</evidence>
<dbReference type="InterPro" id="IPR045002">
    <property type="entry name" value="Ech1-like"/>
</dbReference>
<keyword evidence="5" id="KW-0413">Isomerase</keyword>
<keyword evidence="4" id="KW-0443">Lipid metabolism</keyword>
<dbReference type="NCBIfam" id="NF004794">
    <property type="entry name" value="PRK06142.1"/>
    <property type="match status" value="1"/>
</dbReference>
<dbReference type="Proteomes" id="UP000765845">
    <property type="component" value="Unassembled WGS sequence"/>
</dbReference>
<evidence type="ECO:0000256" key="4">
    <source>
        <dbReference type="ARBA" id="ARBA00023098"/>
    </source>
</evidence>
<dbReference type="PANTHER" id="PTHR43149:SF1">
    <property type="entry name" value="DELTA(3,5)-DELTA(2,4)-DIENOYL-COA ISOMERASE, MITOCHONDRIAL"/>
    <property type="match status" value="1"/>
</dbReference>
<comment type="caution">
    <text evidence="7">The sequence shown here is derived from an EMBL/GenBank/DDBJ whole genome shotgun (WGS) entry which is preliminary data.</text>
</comment>
<dbReference type="PROSITE" id="PS00166">
    <property type="entry name" value="ENOYL_COA_HYDRATASE"/>
    <property type="match status" value="1"/>
</dbReference>
<dbReference type="PANTHER" id="PTHR43149">
    <property type="entry name" value="ENOYL-COA HYDRATASE"/>
    <property type="match status" value="1"/>
</dbReference>
<keyword evidence="8" id="KW-1185">Reference proteome</keyword>
<dbReference type="Pfam" id="PF00378">
    <property type="entry name" value="ECH_1"/>
    <property type="match status" value="1"/>
</dbReference>
<dbReference type="SUPFAM" id="SSF52096">
    <property type="entry name" value="ClpP/crotonase"/>
    <property type="match status" value="1"/>
</dbReference>
<dbReference type="Gene3D" id="1.10.12.10">
    <property type="entry name" value="Lyase 2-enoyl-coa Hydratase, Chain A, domain 2"/>
    <property type="match status" value="1"/>
</dbReference>
<evidence type="ECO:0000256" key="3">
    <source>
        <dbReference type="ARBA" id="ARBA00022832"/>
    </source>
</evidence>
<comment type="pathway">
    <text evidence="1">Lipid metabolism; fatty acid beta-oxidation.</text>
</comment>
<sequence>MNTIEPPVYTTLALRMEQHVLWVALNRPDKANAMNEPMWEELQACFEWADGEPCVRVVVLCGEGKNFCAGIDLGMFAGLATHMESIPEASRRIEWFRRRIKQLQGNLTAIEQCRKPVIAAVHGNCIGGGIDMISACDMRFSSAAAVYSIKEIDIGIVADVGTLQRLPKLMAPGIVSELALSGRYFDASEAERFGLVNRLYNSYEELIEGVSELAQMIARKSPLAVRGTKEMIRYSRDHSVDDALNYVATWNAGMLSQEDALLAMSAAAGEAPDFKD</sequence>
<accession>A0ABX1GCF6</accession>
<gene>
    <name evidence="7" type="ORF">HCU74_05165</name>
</gene>
<evidence type="ECO:0000256" key="2">
    <source>
        <dbReference type="ARBA" id="ARBA00005254"/>
    </source>
</evidence>
<dbReference type="RefSeq" id="WP_168449360.1">
    <property type="nucleotide sequence ID" value="NZ_JAAWWK010000002.1"/>
</dbReference>
<evidence type="ECO:0000313" key="7">
    <source>
        <dbReference type="EMBL" id="NKI16810.1"/>
    </source>
</evidence>
<name>A0ABX1GCF6_9GAMM</name>
<evidence type="ECO:0000256" key="5">
    <source>
        <dbReference type="ARBA" id="ARBA00023235"/>
    </source>
</evidence>
<keyword evidence="3" id="KW-0276">Fatty acid metabolism</keyword>
<dbReference type="Gene3D" id="3.90.226.10">
    <property type="entry name" value="2-enoyl-CoA Hydratase, Chain A, domain 1"/>
    <property type="match status" value="1"/>
</dbReference>
<dbReference type="InterPro" id="IPR029045">
    <property type="entry name" value="ClpP/crotonase-like_dom_sf"/>
</dbReference>
<dbReference type="InterPro" id="IPR018376">
    <property type="entry name" value="Enoyl-CoA_hyd/isom_CS"/>
</dbReference>
<dbReference type="InterPro" id="IPR001753">
    <property type="entry name" value="Enoyl-CoA_hydra/iso"/>
</dbReference>
<protein>
    <submittedName>
        <fullName evidence="7">Crotonase/enoyl-CoA hydratase family protein</fullName>
    </submittedName>
</protein>
<proteinExistence type="inferred from homology"/>
<dbReference type="CDD" id="cd06558">
    <property type="entry name" value="crotonase-like"/>
    <property type="match status" value="1"/>
</dbReference>
<dbReference type="EMBL" id="JAAWWK010000002">
    <property type="protein sequence ID" value="NKI16810.1"/>
    <property type="molecule type" value="Genomic_DNA"/>
</dbReference>
<comment type="similarity">
    <text evidence="2 6">Belongs to the enoyl-CoA hydratase/isomerase family.</text>
</comment>